<accession>A0A835ZH23</accession>
<feature type="compositionally biased region" description="Polar residues" evidence="2">
    <location>
        <begin position="47"/>
        <end position="65"/>
    </location>
</feature>
<proteinExistence type="predicted"/>
<dbReference type="PROSITE" id="PS00599">
    <property type="entry name" value="AA_TRANSFER_CLASS_2"/>
    <property type="match status" value="1"/>
</dbReference>
<feature type="region of interest" description="Disordered" evidence="2">
    <location>
        <begin position="2092"/>
        <end position="2113"/>
    </location>
</feature>
<feature type="region of interest" description="Disordered" evidence="2">
    <location>
        <begin position="1522"/>
        <end position="1553"/>
    </location>
</feature>
<feature type="region of interest" description="Disordered" evidence="2">
    <location>
        <begin position="25"/>
        <end position="77"/>
    </location>
</feature>
<keyword evidence="1" id="KW-0175">Coiled coil</keyword>
<dbReference type="Proteomes" id="UP000664859">
    <property type="component" value="Unassembled WGS sequence"/>
</dbReference>
<feature type="compositionally biased region" description="Polar residues" evidence="2">
    <location>
        <begin position="98"/>
        <end position="117"/>
    </location>
</feature>
<dbReference type="InterPro" id="IPR001917">
    <property type="entry name" value="Aminotrans_II_pyridoxalP_BS"/>
</dbReference>
<dbReference type="EMBL" id="JAFCMP010000012">
    <property type="protein sequence ID" value="KAG5192037.1"/>
    <property type="molecule type" value="Genomic_DNA"/>
</dbReference>
<dbReference type="GO" id="GO:0016740">
    <property type="term" value="F:transferase activity"/>
    <property type="evidence" value="ECO:0007669"/>
    <property type="project" value="InterPro"/>
</dbReference>
<sequence length="2113" mass="216111">MGSSASTALIPSNKQHLPSLTITAIQDPWDDSPPKGERSPTARTRLRQLSPQRVQRPYTTDCSAQTGGGWRGARGALAEDNSSSAQYSAAQDACRPCTSSDALTGSRSGVGDGSSTAGGRRAAPVPLRLPDLCVSSGGGGSRSSAVRGGACVGGSGSSGGCCSGSGGNGGGGGAARRSWRAAHCGELREKALAAVARALFTRAVPWQSHLCARAMQDCDAARVAVLRAREAAAQERHRLRLDGAVVGLIAGEEEWAAAFGAAESEAMEGFQAAAAAAAAAVEAAHAGDEQRRQAQQAALAEHAQGTQRLATLCFEVDSARADARLSAALLDLCMWGDAAAQLQLEDGRARAAAAWQRSSALRARGDARHDAHRHLARRASCALEAAALRCAAEEVQALQAAEDARAAAAAAAEVARGAASHRAVAAEVAAADDAEAGRAARAWQLSAWLSVGAHRLVADTLMHGMSARADPEDTRRGTWEAAQTVAYARAERRTAAAQRSADVDAAALNRALRRRALRDNRRRMESNCRENAEGALRARAAWVSAGVRLRRHHAEAAARTREARQRSDDACLSAQREREAHRWMMLSEGQRAHWQGVSELVARVAEAVRLQAMTEDERQRQQDSAAELAWQEEAAAVAAAEAQAAALDQTHHAAALHADSAQRDAEDACVSDCWLACCAAARAAEAAALDAWARAAAALAAAHGALQRHRAHAILAQAPPDAAAEAQVEQRWREACQELSALRGTALSADEEAWNGLRRARAAAAAARGDALADEERLLSAAMDAAEADAVERWRSFCGREWARIKAHAAAGDADAGHWARALSAETREFWAAEHARAAALVRGLADAYTAAEAEEVQQLEVEAAGVAAAEGSSTDVAALQAASGAVEASAGVVGVCDSSAAASGGIVLDALAGHMATLPSSCHQAPLCPPLQDSLGAIREALQQHTGGGSAAPLQPHQLLPLLTAAGVTECDAAMVLSVVDVSACNTDDDSGNAATVPQVDPKQFMTAAAAMLQLLQQLRAVASANESVSPQSAVAAAAAAADAASEAQVHLELGVLEGAAGAAHCSLYRALACACRYAQVRSAIEACPSIFSNADANFLAAALSASPPPLLPPPAADDEAVRLNVRETLSAALLQLRRAQVAHGCLWSAACDVERCCAAAAAAAAAASSDVDTCAAVLAALGRASLAPPLRLCAALLSDAAPSTAADVAAAGACDWGDGGGGRDAAAAAARRTAAALVAALSPHGAGGIALLRVDGSAAVGSCAGCERLDALLSDGSGERACQLLSAELAALSVRDGGDGDGSDSGGGGGAGDALPCEVVVCAMMGGGGGAWRLTRKQATAIVLLSRCHEESAASSTLDSTSTVDAAAAATPRPGALLRRRSTLFDYLGTLGKAYGDAGLSAVTCSVRALLQCLPLLLRVVRTAHALGAAAACGDDERLAEQCCHHDSSGGSSSTFCSSQELSLPAPVPSWAQLAAWREGRVWRRFWQSHSQFSCGLDRALARLRYERLTFGDAAAATAADGSSSDADAARQQRAARRRVERQREFDARAAAERSRVGAHYAQRRSAGGTLLQSRRCAWDAHAAASSGRMDALAAAARRVLSAAAAAEAARLETLQRAAEEERACAERKAAALRAMLDAAEEGVAAREAGAFAAAAEGCRGAVASAAEAEATEGGALHASLSAAVQDEALIVSTLGQKLAALHGKLAAARKQQGDHCRDVADGVTRQLVAALTRAEANWAAGVELADISSAASLGSTGVTGHIQSKKKAVTHWAEALEWLEAAAAQLDAACAAMAETAAVACSEGARALAVQRDAFAKACRQTEAQVERRVAAACDAATAELDAFAAAQHARVRAAHADVGAAAARAEADQISYCDEQIMELCRSVAVPLHADIVAAGEGAELRGDGGGGGGNTCRVLCAADVLGAADTDAAPTSAGDAAALETALQSLTGCAEQRARACHTELVRLQRSNAAAAADALEAGVTAALDRRVRRQVGSVVSDLLCVVEGVCGCKAAVAARCDELSAAKESMLRDAAAAAARAAEEGSAACTAAERERAEHEAQARAQCDELAARVKASLAGHVEAVSHALERARKRQGVGGENPTNSISESV</sequence>
<feature type="region of interest" description="Disordered" evidence="2">
    <location>
        <begin position="98"/>
        <end position="123"/>
    </location>
</feature>
<evidence type="ECO:0000256" key="1">
    <source>
        <dbReference type="SAM" id="Coils"/>
    </source>
</evidence>
<feature type="coiled-coil region" evidence="1">
    <location>
        <begin position="1604"/>
        <end position="1645"/>
    </location>
</feature>
<keyword evidence="4" id="KW-1185">Reference proteome</keyword>
<feature type="compositionally biased region" description="Low complexity" evidence="2">
    <location>
        <begin position="1522"/>
        <end position="1535"/>
    </location>
</feature>
<comment type="caution">
    <text evidence="3">The sequence shown here is derived from an EMBL/GenBank/DDBJ whole genome shotgun (WGS) entry which is preliminary data.</text>
</comment>
<feature type="coiled-coil region" evidence="1">
    <location>
        <begin position="2044"/>
        <end position="2071"/>
    </location>
</feature>
<feature type="region of interest" description="Disordered" evidence="2">
    <location>
        <begin position="1"/>
        <end position="20"/>
    </location>
</feature>
<organism evidence="3 4">
    <name type="scientific">Tribonema minus</name>
    <dbReference type="NCBI Taxonomy" id="303371"/>
    <lineage>
        <taxon>Eukaryota</taxon>
        <taxon>Sar</taxon>
        <taxon>Stramenopiles</taxon>
        <taxon>Ochrophyta</taxon>
        <taxon>PX clade</taxon>
        <taxon>Xanthophyceae</taxon>
        <taxon>Tribonematales</taxon>
        <taxon>Tribonemataceae</taxon>
        <taxon>Tribonema</taxon>
    </lineage>
</organism>
<name>A0A835ZH23_9STRA</name>
<evidence type="ECO:0000256" key="2">
    <source>
        <dbReference type="SAM" id="MobiDB-lite"/>
    </source>
</evidence>
<evidence type="ECO:0000313" key="3">
    <source>
        <dbReference type="EMBL" id="KAG5192037.1"/>
    </source>
</evidence>
<feature type="compositionally biased region" description="Polar residues" evidence="2">
    <location>
        <begin position="2104"/>
        <end position="2113"/>
    </location>
</feature>
<reference evidence="3" key="1">
    <citation type="submission" date="2021-02" db="EMBL/GenBank/DDBJ databases">
        <title>First Annotated Genome of the Yellow-green Alga Tribonema minus.</title>
        <authorList>
            <person name="Mahan K.M."/>
        </authorList>
    </citation>
    <scope>NUCLEOTIDE SEQUENCE</scope>
    <source>
        <strain evidence="3">UTEX B ZZ1240</strain>
    </source>
</reference>
<protein>
    <submittedName>
        <fullName evidence="3">Uncharacterized protein</fullName>
    </submittedName>
</protein>
<gene>
    <name evidence="3" type="ORF">JKP88DRAFT_284806</name>
</gene>
<evidence type="ECO:0000313" key="4">
    <source>
        <dbReference type="Proteomes" id="UP000664859"/>
    </source>
</evidence>
<feature type="compositionally biased region" description="Basic and acidic residues" evidence="2">
    <location>
        <begin position="1544"/>
        <end position="1553"/>
    </location>
</feature>